<feature type="non-terminal residue" evidence="2">
    <location>
        <position position="48"/>
    </location>
</feature>
<keyword evidence="1" id="KW-0732">Signal</keyword>
<evidence type="ECO:0000256" key="1">
    <source>
        <dbReference type="SAM" id="SignalP"/>
    </source>
</evidence>
<name>A0A2S5DBK9_9NEIS</name>
<keyword evidence="3" id="KW-1185">Reference proteome</keyword>
<sequence length="48" mass="4784">MIKTLLLAAALCAQPVAALADIGVDGARHLLLRAGFGANPAQIAAFAP</sequence>
<dbReference type="EMBL" id="PQWB01000121">
    <property type="protein sequence ID" value="POZ60459.1"/>
    <property type="molecule type" value="Genomic_DNA"/>
</dbReference>
<evidence type="ECO:0000313" key="3">
    <source>
        <dbReference type="Proteomes" id="UP000237082"/>
    </source>
</evidence>
<evidence type="ECO:0000313" key="2">
    <source>
        <dbReference type="EMBL" id="POZ60459.1"/>
    </source>
</evidence>
<proteinExistence type="predicted"/>
<dbReference type="Proteomes" id="UP000237082">
    <property type="component" value="Unassembled WGS sequence"/>
</dbReference>
<dbReference type="AlphaFoldDB" id="A0A2S5DBK9"/>
<reference evidence="3" key="1">
    <citation type="submission" date="2018-02" db="EMBL/GenBank/DDBJ databases">
        <authorList>
            <person name="O'Hara-Hanley K."/>
            <person name="Soby S."/>
        </authorList>
    </citation>
    <scope>NUCLEOTIDE SEQUENCE [LARGE SCALE GENOMIC DNA]</scope>
    <source>
        <strain evidence="3">MWU14-2602</strain>
    </source>
</reference>
<protein>
    <submittedName>
        <fullName evidence="2">DUF1800 domain-containing protein</fullName>
    </submittedName>
</protein>
<organism evidence="2 3">
    <name type="scientific">Chromobacterium alticapitis</name>
    <dbReference type="NCBI Taxonomy" id="2073169"/>
    <lineage>
        <taxon>Bacteria</taxon>
        <taxon>Pseudomonadati</taxon>
        <taxon>Pseudomonadota</taxon>
        <taxon>Betaproteobacteria</taxon>
        <taxon>Neisseriales</taxon>
        <taxon>Chromobacteriaceae</taxon>
        <taxon>Chromobacterium</taxon>
    </lineage>
</organism>
<accession>A0A2S5DBK9</accession>
<feature type="signal peptide" evidence="1">
    <location>
        <begin position="1"/>
        <end position="20"/>
    </location>
</feature>
<feature type="chain" id="PRO_5015676760" evidence="1">
    <location>
        <begin position="21"/>
        <end position="48"/>
    </location>
</feature>
<comment type="caution">
    <text evidence="2">The sequence shown here is derived from an EMBL/GenBank/DDBJ whole genome shotgun (WGS) entry which is preliminary data.</text>
</comment>
<gene>
    <name evidence="2" type="ORF">C2I19_18420</name>
</gene>